<dbReference type="Pfam" id="PF17291">
    <property type="entry name" value="M60-like_N"/>
    <property type="match status" value="1"/>
</dbReference>
<comment type="caution">
    <text evidence="2">The sequence shown here is derived from an EMBL/GenBank/DDBJ whole genome shotgun (WGS) entry which is preliminary data.</text>
</comment>
<dbReference type="InterPro" id="IPR031161">
    <property type="entry name" value="Peptidase_M60_dom"/>
</dbReference>
<protein>
    <recommendedName>
        <fullName evidence="1">Peptidase M60 domain-containing protein</fullName>
    </recommendedName>
</protein>
<evidence type="ECO:0000313" key="2">
    <source>
        <dbReference type="EMBL" id="CAF1361588.1"/>
    </source>
</evidence>
<name>A0A815I598_ADIRI</name>
<gene>
    <name evidence="2" type="ORF">EDS130_LOCUS33850</name>
</gene>
<dbReference type="InterPro" id="IPR035423">
    <property type="entry name" value="M60-like_N"/>
</dbReference>
<dbReference type="OrthoDB" id="10260387at2759"/>
<dbReference type="Pfam" id="PF13402">
    <property type="entry name" value="Peptidase_M60"/>
    <property type="match status" value="1"/>
</dbReference>
<proteinExistence type="predicted"/>
<dbReference type="PANTHER" id="PTHR15730:SF5">
    <property type="entry name" value="SI:CH211-210B2.2-RELATED"/>
    <property type="match status" value="1"/>
</dbReference>
<dbReference type="PANTHER" id="PTHR15730">
    <property type="entry name" value="EXPERIMENTAL AUTOIMMUNE PROSTATITIS ANTIGEN 2-RELATED"/>
    <property type="match status" value="1"/>
</dbReference>
<dbReference type="PROSITE" id="PS51723">
    <property type="entry name" value="PEPTIDASE_M60"/>
    <property type="match status" value="1"/>
</dbReference>
<organism evidence="2 3">
    <name type="scientific">Adineta ricciae</name>
    <name type="common">Rotifer</name>
    <dbReference type="NCBI Taxonomy" id="249248"/>
    <lineage>
        <taxon>Eukaryota</taxon>
        <taxon>Metazoa</taxon>
        <taxon>Spiralia</taxon>
        <taxon>Gnathifera</taxon>
        <taxon>Rotifera</taxon>
        <taxon>Eurotatoria</taxon>
        <taxon>Bdelloidea</taxon>
        <taxon>Adinetida</taxon>
        <taxon>Adinetidae</taxon>
        <taxon>Adineta</taxon>
    </lineage>
</organism>
<dbReference type="InterPro" id="IPR051244">
    <property type="entry name" value="TCAF"/>
</dbReference>
<dbReference type="EMBL" id="CAJNOJ010000275">
    <property type="protein sequence ID" value="CAF1361588.1"/>
    <property type="molecule type" value="Genomic_DNA"/>
</dbReference>
<evidence type="ECO:0000259" key="1">
    <source>
        <dbReference type="PROSITE" id="PS51723"/>
    </source>
</evidence>
<feature type="domain" description="Peptidase M60" evidence="1">
    <location>
        <begin position="1"/>
        <end position="291"/>
    </location>
</feature>
<dbReference type="InterPro" id="IPR042279">
    <property type="entry name" value="Pep_M60_3"/>
</dbReference>
<dbReference type="SMART" id="SM01276">
    <property type="entry name" value="M60-like"/>
    <property type="match status" value="1"/>
</dbReference>
<dbReference type="AlphaFoldDB" id="A0A815I598"/>
<dbReference type="Gene3D" id="1.10.390.30">
    <property type="entry name" value="Peptidase M60, enhancin-like domain 3"/>
    <property type="match status" value="1"/>
</dbReference>
<reference evidence="2" key="1">
    <citation type="submission" date="2021-02" db="EMBL/GenBank/DDBJ databases">
        <authorList>
            <person name="Nowell W R."/>
        </authorList>
    </citation>
    <scope>NUCLEOTIDE SEQUENCE</scope>
</reference>
<accession>A0A815I598</accession>
<sequence length="372" mass="42575">MSSLGYYVAGNNSIEIEVLKQECAEWSVQIGCHTDVLSDITNRQRPAVIFLRRSLQPKRLQLCSSYGGLLFLRSPDASGCSITVSLNNVVLTPTYNLADPYRVCAWEQKRKTADGLWADINSLYIAFNMPSSSVLIILANHDLRGTVPIRRDRVVADIQPVVGGMHAGYPIVTMMDVVNPSNRAFMLNIDYLKDKTIEPTPGLRWAMFHELGHNMQRDWWTFNGTREVTNNIFVLHALETICQVRPGFYAWADQQMSKAREYIKNGANFVKWREDPLLGLLIYTQLAQQFGWSNYKAVFRYYENNKPNLTNDQQKIDYWIVTFSQQVKKNLIPLFKFWGFPISASTVKTLSTLPTAVISDEIIQIDPKRYTL</sequence>
<evidence type="ECO:0000313" key="3">
    <source>
        <dbReference type="Proteomes" id="UP000663852"/>
    </source>
</evidence>
<dbReference type="Proteomes" id="UP000663852">
    <property type="component" value="Unassembled WGS sequence"/>
</dbReference>
<dbReference type="Gene3D" id="3.40.390.80">
    <property type="entry name" value="Peptidase M60, enhancin-like domain 2"/>
    <property type="match status" value="1"/>
</dbReference>